<proteinExistence type="predicted"/>
<comment type="caution">
    <text evidence="1">The sequence shown here is derived from an EMBL/GenBank/DDBJ whole genome shotgun (WGS) entry which is preliminary data.</text>
</comment>
<keyword evidence="2" id="KW-1185">Reference proteome</keyword>
<evidence type="ECO:0000313" key="2">
    <source>
        <dbReference type="Proteomes" id="UP001595075"/>
    </source>
</evidence>
<dbReference type="Proteomes" id="UP001595075">
    <property type="component" value="Unassembled WGS sequence"/>
</dbReference>
<reference evidence="1 2" key="1">
    <citation type="journal article" date="2024" name="Commun. Biol.">
        <title>Comparative genomic analysis of thermophilic fungi reveals convergent evolutionary adaptations and gene losses.</title>
        <authorList>
            <person name="Steindorff A.S."/>
            <person name="Aguilar-Pontes M.V."/>
            <person name="Robinson A.J."/>
            <person name="Andreopoulos B."/>
            <person name="LaButti K."/>
            <person name="Kuo A."/>
            <person name="Mondo S."/>
            <person name="Riley R."/>
            <person name="Otillar R."/>
            <person name="Haridas S."/>
            <person name="Lipzen A."/>
            <person name="Grimwood J."/>
            <person name="Schmutz J."/>
            <person name="Clum A."/>
            <person name="Reid I.D."/>
            <person name="Moisan M.C."/>
            <person name="Butler G."/>
            <person name="Nguyen T.T.M."/>
            <person name="Dewar K."/>
            <person name="Conant G."/>
            <person name="Drula E."/>
            <person name="Henrissat B."/>
            <person name="Hansel C."/>
            <person name="Singer S."/>
            <person name="Hutchinson M.I."/>
            <person name="de Vries R.P."/>
            <person name="Natvig D.O."/>
            <person name="Powell A.J."/>
            <person name="Tsang A."/>
            <person name="Grigoriev I.V."/>
        </authorList>
    </citation>
    <scope>NUCLEOTIDE SEQUENCE [LARGE SCALE GENOMIC DNA]</scope>
    <source>
        <strain evidence="1 2">CBS 494.80</strain>
    </source>
</reference>
<organism evidence="1 2">
    <name type="scientific">Oculimacula yallundae</name>
    <dbReference type="NCBI Taxonomy" id="86028"/>
    <lineage>
        <taxon>Eukaryota</taxon>
        <taxon>Fungi</taxon>
        <taxon>Dikarya</taxon>
        <taxon>Ascomycota</taxon>
        <taxon>Pezizomycotina</taxon>
        <taxon>Leotiomycetes</taxon>
        <taxon>Helotiales</taxon>
        <taxon>Ploettnerulaceae</taxon>
        <taxon>Oculimacula</taxon>
    </lineage>
</organism>
<accession>A0ABR4BRJ3</accession>
<name>A0ABR4BRJ3_9HELO</name>
<evidence type="ECO:0000313" key="1">
    <source>
        <dbReference type="EMBL" id="KAL2060280.1"/>
    </source>
</evidence>
<gene>
    <name evidence="1" type="ORF">VTL71DRAFT_9675</name>
</gene>
<protein>
    <submittedName>
        <fullName evidence="1">Uncharacterized protein</fullName>
    </submittedName>
</protein>
<sequence>MGANFSSNQLSGAVTNGIPATSYAYSSGNTKLFGVAATYSFNNQGQNLPASATPIGEITPYLINSASPTLACLPFQINNRGNSVRCPVTGASLASGQYTLSFSQYTTTTSIGNGGTYLVKSADGTRSNTLANYGGAVTFSIVPQQAAGPATTTITPTLTVSTTITSGISTILPTTTIVVPSSIQTVTVYQTTIISTSTQLSTLSGASLVTVTASCPTTTTSTSKATTTLLKCNQDNCLRAFIGRSASASAFCSQYTKGQVTATPTYASQCAGLTSRVSSACSCLVQPTRAAVIKERGGAVELHGPPNFTYSGNAAVVTVTVTAGPVATDVSGPVPSSTLTNPDATASSGTLTLTSNFVSTVTTTVLQSTVDQRTASTVTVQPTTCGLTSTV</sequence>
<dbReference type="EMBL" id="JAZHXI010000023">
    <property type="protein sequence ID" value="KAL2060280.1"/>
    <property type="molecule type" value="Genomic_DNA"/>
</dbReference>